<keyword evidence="2" id="KW-0150">Chloroplast</keyword>
<dbReference type="GO" id="GO:0009706">
    <property type="term" value="C:chloroplast inner membrane"/>
    <property type="evidence" value="ECO:0007669"/>
    <property type="project" value="UniProtKB-SubCell"/>
</dbReference>
<protein>
    <recommendedName>
        <fullName evidence="13">Protein TIC 40, chloroplastic</fullName>
    </recommendedName>
    <alternativeName>
        <fullName evidence="14">Translocon at the inner envelope membrane of chloroplasts 40</fullName>
    </alternativeName>
</protein>
<dbReference type="EMBL" id="JAQIZT010000017">
    <property type="protein sequence ID" value="KAJ6960611.1"/>
    <property type="molecule type" value="Genomic_DNA"/>
</dbReference>
<dbReference type="SMART" id="SM00220">
    <property type="entry name" value="S_TKc"/>
    <property type="match status" value="1"/>
</dbReference>
<feature type="compositionally biased region" description="Low complexity" evidence="15">
    <location>
        <begin position="466"/>
        <end position="479"/>
    </location>
</feature>
<keyword evidence="8" id="KW-0809">Transit peptide</keyword>
<dbReference type="GO" id="GO:0009658">
    <property type="term" value="P:chloroplast organization"/>
    <property type="evidence" value="ECO:0007669"/>
    <property type="project" value="TreeGrafter"/>
</dbReference>
<sequence>MGFCQGTCGNTKEPSNISTCDALSASTIIAKDYSFDYDNELKMKGFLSKMFWQSGLACFLPNESDGTIKKSNSKNGSLEHNKAWLLAESGGCGSELTNSDPHSVHSSFRFSLCSQVELESMNMNSSASATVLMVNLDNGLNETRAKELKWRRIQSLERSIFPVANSLVRFSYREILAATNNFSKGRVLGRGALSFVFRGKVGFLRTAVAIKRLDKEDKEASKAFCRELMIASSLCHSNIVPLVGFCIDPEEGLFLVYKYVSGGSLERHLHDKKKVKVGVKGSSGLSWSVRYKVALGIAQAIAYLHNGTERCVVHRDIKPSNILLSSKKVPKLCDFGLATWTSAPSVPFLCKTVKGTFGLCYNVIRKLGSEYFASISSSSGQQTASVGVNPQSVSPPPSQIGSPLFWVGVGVALSAIFSWVATRLKNYAMQQAFKSLTEQMNAQNNQFNPAFSSRSPFPFSPPPASQPATSPFQAASQPAVTVDIPATKVEAAPETDARKEKETDTLEEREIKEEPRKFAFVDVSPEETSLNTPFSSVEDVIDTSSSKDASQNGASFNQGPGASESSQSSQKAGSFLSVEALEKMMDDPTVQKMVYPYLPEEMRNPTTFKWMLQNPQYRQQLEEMLNNMSGSSEWDSRMVDSLKKFDLSSPEVKQQFDQIGLTPEEVISKIMANPDVALAFQNPRVQQAIMECSQNPLSIAKYQNDKEVMDVFNKISEILG</sequence>
<dbReference type="InterPro" id="IPR006636">
    <property type="entry name" value="STI1_HS-bd"/>
</dbReference>
<evidence type="ECO:0000259" key="16">
    <source>
        <dbReference type="PROSITE" id="PS50011"/>
    </source>
</evidence>
<feature type="compositionally biased region" description="Low complexity" evidence="15">
    <location>
        <begin position="558"/>
        <end position="573"/>
    </location>
</feature>
<evidence type="ECO:0000256" key="12">
    <source>
        <dbReference type="ARBA" id="ARBA00060470"/>
    </source>
</evidence>
<evidence type="ECO:0000256" key="9">
    <source>
        <dbReference type="ARBA" id="ARBA00022989"/>
    </source>
</evidence>
<proteinExistence type="predicted"/>
<dbReference type="PANTHER" id="PTHR47296:SF1">
    <property type="entry name" value="PROTEIN TIC 40, CHLOROPLASTIC"/>
    <property type="match status" value="1"/>
</dbReference>
<evidence type="ECO:0000256" key="14">
    <source>
        <dbReference type="ARBA" id="ARBA00082202"/>
    </source>
</evidence>
<comment type="function">
    <text evidence="11">Involved in protein precursor import into chloroplasts. Part of the motor complex consisting of a co-chaperone (TIC40) and a chaperone (HSP93) associated with the import channel (TIC110). Causes the release of bound transit peptides from TIC110 and stimulates ATP hydrolysis by HSP93. Involved in reinsertion of proteins from the chloroplast stroma into the inner membrane.</text>
</comment>
<comment type="caution">
    <text evidence="17">The sequence shown here is derived from an EMBL/GenBank/DDBJ whole genome shotgun (WGS) entry which is preliminary data.</text>
</comment>
<evidence type="ECO:0000256" key="8">
    <source>
        <dbReference type="ARBA" id="ARBA00022946"/>
    </source>
</evidence>
<dbReference type="PROSITE" id="PS00108">
    <property type="entry name" value="PROTEIN_KINASE_ST"/>
    <property type="match status" value="1"/>
</dbReference>
<dbReference type="Pfam" id="PF00069">
    <property type="entry name" value="Pkinase"/>
    <property type="match status" value="1"/>
</dbReference>
<feature type="compositionally biased region" description="Polar residues" evidence="15">
    <location>
        <begin position="526"/>
        <end position="535"/>
    </location>
</feature>
<feature type="region of interest" description="Disordered" evidence="15">
    <location>
        <begin position="446"/>
        <end position="573"/>
    </location>
</feature>
<feature type="compositionally biased region" description="Polar residues" evidence="15">
    <location>
        <begin position="542"/>
        <end position="557"/>
    </location>
</feature>
<evidence type="ECO:0000256" key="15">
    <source>
        <dbReference type="SAM" id="MobiDB-lite"/>
    </source>
</evidence>
<dbReference type="Gene3D" id="1.10.260.100">
    <property type="match status" value="1"/>
</dbReference>
<evidence type="ECO:0000256" key="2">
    <source>
        <dbReference type="ARBA" id="ARBA00022528"/>
    </source>
</evidence>
<evidence type="ECO:0000256" key="13">
    <source>
        <dbReference type="ARBA" id="ARBA00070821"/>
    </source>
</evidence>
<dbReference type="SUPFAM" id="SSF56112">
    <property type="entry name" value="Protein kinase-like (PK-like)"/>
    <property type="match status" value="1"/>
</dbReference>
<dbReference type="SMART" id="SM00727">
    <property type="entry name" value="STI1"/>
    <property type="match status" value="2"/>
</dbReference>
<keyword evidence="5" id="KW-0677">Repeat</keyword>
<keyword evidence="10" id="KW-0472">Membrane</keyword>
<dbReference type="GO" id="GO:0004672">
    <property type="term" value="F:protein kinase activity"/>
    <property type="evidence" value="ECO:0007669"/>
    <property type="project" value="InterPro"/>
</dbReference>
<dbReference type="InterPro" id="IPR011009">
    <property type="entry name" value="Kinase-like_dom_sf"/>
</dbReference>
<dbReference type="GO" id="GO:0009535">
    <property type="term" value="C:chloroplast thylakoid membrane"/>
    <property type="evidence" value="ECO:0007669"/>
    <property type="project" value="TreeGrafter"/>
</dbReference>
<evidence type="ECO:0000256" key="1">
    <source>
        <dbReference type="ARBA" id="ARBA00022448"/>
    </source>
</evidence>
<dbReference type="PROSITE" id="PS50011">
    <property type="entry name" value="PROTEIN_KINASE_DOM"/>
    <property type="match status" value="1"/>
</dbReference>
<dbReference type="Proteomes" id="UP001164929">
    <property type="component" value="Chromosome 17"/>
</dbReference>
<dbReference type="InterPro" id="IPR041243">
    <property type="entry name" value="STI1/HOP_DP"/>
</dbReference>
<keyword evidence="4" id="KW-0812">Transmembrane</keyword>
<evidence type="ECO:0000256" key="6">
    <source>
        <dbReference type="ARBA" id="ARBA00022780"/>
    </source>
</evidence>
<evidence type="ECO:0000256" key="4">
    <source>
        <dbReference type="ARBA" id="ARBA00022692"/>
    </source>
</evidence>
<name>A0AAD6PTF2_9ROSI</name>
<evidence type="ECO:0000313" key="18">
    <source>
        <dbReference type="Proteomes" id="UP001164929"/>
    </source>
</evidence>
<dbReference type="FunFam" id="1.10.260.100:FF:000008">
    <property type="entry name" value="Protein TIC 40, chloroplastic"/>
    <property type="match status" value="1"/>
</dbReference>
<organism evidence="17 18">
    <name type="scientific">Populus alba x Populus x berolinensis</name>
    <dbReference type="NCBI Taxonomy" id="444605"/>
    <lineage>
        <taxon>Eukaryota</taxon>
        <taxon>Viridiplantae</taxon>
        <taxon>Streptophyta</taxon>
        <taxon>Embryophyta</taxon>
        <taxon>Tracheophyta</taxon>
        <taxon>Spermatophyta</taxon>
        <taxon>Magnoliopsida</taxon>
        <taxon>eudicotyledons</taxon>
        <taxon>Gunneridae</taxon>
        <taxon>Pentapetalae</taxon>
        <taxon>rosids</taxon>
        <taxon>fabids</taxon>
        <taxon>Malpighiales</taxon>
        <taxon>Salicaceae</taxon>
        <taxon>Saliceae</taxon>
        <taxon>Populus</taxon>
    </lineage>
</organism>
<evidence type="ECO:0000256" key="10">
    <source>
        <dbReference type="ARBA" id="ARBA00023136"/>
    </source>
</evidence>
<dbReference type="Gene3D" id="1.10.510.10">
    <property type="entry name" value="Transferase(Phosphotransferase) domain 1"/>
    <property type="match status" value="1"/>
</dbReference>
<accession>A0AAD6PTF2</accession>
<dbReference type="GO" id="GO:0045037">
    <property type="term" value="P:protein import into chloroplast stroma"/>
    <property type="evidence" value="ECO:0007669"/>
    <property type="project" value="TreeGrafter"/>
</dbReference>
<keyword evidence="6" id="KW-1001">Plastid inner membrane</keyword>
<dbReference type="PANTHER" id="PTHR47296">
    <property type="entry name" value="PROTEIN TIC 40, CHLOROPLASTIC"/>
    <property type="match status" value="1"/>
</dbReference>
<keyword evidence="1" id="KW-0813">Transport</keyword>
<evidence type="ECO:0000256" key="3">
    <source>
        <dbReference type="ARBA" id="ARBA00022640"/>
    </source>
</evidence>
<dbReference type="GO" id="GO:0005524">
    <property type="term" value="F:ATP binding"/>
    <property type="evidence" value="ECO:0007669"/>
    <property type="project" value="InterPro"/>
</dbReference>
<keyword evidence="9" id="KW-1133">Transmembrane helix</keyword>
<dbReference type="InterPro" id="IPR008271">
    <property type="entry name" value="Ser/Thr_kinase_AS"/>
</dbReference>
<keyword evidence="7" id="KW-0653">Protein transport</keyword>
<evidence type="ECO:0000256" key="11">
    <source>
        <dbReference type="ARBA" id="ARBA00056414"/>
    </source>
</evidence>
<dbReference type="Pfam" id="PF17830">
    <property type="entry name" value="STI1-HOP_DP"/>
    <property type="match status" value="1"/>
</dbReference>
<feature type="domain" description="Protein kinase" evidence="16">
    <location>
        <begin position="182"/>
        <end position="460"/>
    </location>
</feature>
<gene>
    <name evidence="17" type="ORF">NC653_038591</name>
</gene>
<evidence type="ECO:0000313" key="17">
    <source>
        <dbReference type="EMBL" id="KAJ6960611.1"/>
    </source>
</evidence>
<dbReference type="AlphaFoldDB" id="A0AAD6PTF2"/>
<comment type="subcellular location">
    <subcellularLocation>
        <location evidence="12">Plastid</location>
        <location evidence="12">Chloroplast inner membrane</location>
        <topology evidence="12">Single-pass membrane protein</topology>
    </subcellularLocation>
</comment>
<evidence type="ECO:0000256" key="5">
    <source>
        <dbReference type="ARBA" id="ARBA00022737"/>
    </source>
</evidence>
<dbReference type="InterPro" id="IPR000719">
    <property type="entry name" value="Prot_kinase_dom"/>
</dbReference>
<dbReference type="Gene3D" id="3.30.200.20">
    <property type="entry name" value="Phosphorylase Kinase, domain 1"/>
    <property type="match status" value="1"/>
</dbReference>
<keyword evidence="3" id="KW-0934">Plastid</keyword>
<dbReference type="FunFam" id="3.30.200.20:FF:000482">
    <property type="entry name" value="probable serine/threonine-protein kinase PBL7"/>
    <property type="match status" value="1"/>
</dbReference>
<reference evidence="17" key="1">
    <citation type="journal article" date="2023" name="Mol. Ecol. Resour.">
        <title>Chromosome-level genome assembly of a triploid poplar Populus alba 'Berolinensis'.</title>
        <authorList>
            <person name="Chen S."/>
            <person name="Yu Y."/>
            <person name="Wang X."/>
            <person name="Wang S."/>
            <person name="Zhang T."/>
            <person name="Zhou Y."/>
            <person name="He R."/>
            <person name="Meng N."/>
            <person name="Wang Y."/>
            <person name="Liu W."/>
            <person name="Liu Z."/>
            <person name="Liu J."/>
            <person name="Guo Q."/>
            <person name="Huang H."/>
            <person name="Sederoff R.R."/>
            <person name="Wang G."/>
            <person name="Qu G."/>
            <person name="Chen S."/>
        </authorList>
    </citation>
    <scope>NUCLEOTIDE SEQUENCE</scope>
    <source>
        <strain evidence="17">SC-2020</strain>
    </source>
</reference>
<evidence type="ECO:0000256" key="7">
    <source>
        <dbReference type="ARBA" id="ARBA00022927"/>
    </source>
</evidence>
<keyword evidence="18" id="KW-1185">Reference proteome</keyword>
<feature type="compositionally biased region" description="Basic and acidic residues" evidence="15">
    <location>
        <begin position="495"/>
        <end position="519"/>
    </location>
</feature>